<accession>A0A7G9W8W3</accession>
<reference evidence="6 7" key="1">
    <citation type="submission" date="2020-07" db="EMBL/GenBank/DDBJ databases">
        <title>Alkalicella. sp. LB2 genome.</title>
        <authorList>
            <person name="Postec A."/>
            <person name="Quemeneur M."/>
        </authorList>
    </citation>
    <scope>NUCLEOTIDE SEQUENCE [LARGE SCALE GENOMIC DNA]</scope>
    <source>
        <strain evidence="6 7">LB2</strain>
    </source>
</reference>
<dbReference type="SMART" id="SM00533">
    <property type="entry name" value="MUTSd"/>
    <property type="match status" value="1"/>
</dbReference>
<feature type="domain" description="DNA mismatch repair proteins mutS family" evidence="5">
    <location>
        <begin position="335"/>
        <end position="535"/>
    </location>
</feature>
<dbReference type="RefSeq" id="WP_213165490.1">
    <property type="nucleotide sequence ID" value="NZ_CP058559.1"/>
</dbReference>
<organism evidence="6 7">
    <name type="scientific">Alkalicella caledoniensis</name>
    <dbReference type="NCBI Taxonomy" id="2731377"/>
    <lineage>
        <taxon>Bacteria</taxon>
        <taxon>Bacillati</taxon>
        <taxon>Bacillota</taxon>
        <taxon>Clostridia</taxon>
        <taxon>Eubacteriales</taxon>
        <taxon>Proteinivoracaceae</taxon>
        <taxon>Alkalicella</taxon>
    </lineage>
</organism>
<evidence type="ECO:0000259" key="4">
    <source>
        <dbReference type="SMART" id="SM00533"/>
    </source>
</evidence>
<evidence type="ECO:0000313" key="6">
    <source>
        <dbReference type="EMBL" id="QNO15125.1"/>
    </source>
</evidence>
<evidence type="ECO:0000256" key="3">
    <source>
        <dbReference type="ARBA" id="ARBA00023125"/>
    </source>
</evidence>
<dbReference type="InterPro" id="IPR045076">
    <property type="entry name" value="MutS"/>
</dbReference>
<dbReference type="SMART" id="SM00534">
    <property type="entry name" value="MUTSac"/>
    <property type="match status" value="1"/>
</dbReference>
<name>A0A7G9W8W3_ALKCA</name>
<dbReference type="GO" id="GO:0005524">
    <property type="term" value="F:ATP binding"/>
    <property type="evidence" value="ECO:0007669"/>
    <property type="project" value="UniProtKB-KW"/>
</dbReference>
<dbReference type="GO" id="GO:0140664">
    <property type="term" value="F:ATP-dependent DNA damage sensor activity"/>
    <property type="evidence" value="ECO:0007669"/>
    <property type="project" value="InterPro"/>
</dbReference>
<dbReference type="InterPro" id="IPR007696">
    <property type="entry name" value="DNA_mismatch_repair_MutS_core"/>
</dbReference>
<dbReference type="InterPro" id="IPR036187">
    <property type="entry name" value="DNA_mismatch_repair_MutS_sf"/>
</dbReference>
<protein>
    <recommendedName>
        <fullName evidence="8">MutS-like protein</fullName>
    </recommendedName>
</protein>
<dbReference type="SUPFAM" id="SSF52540">
    <property type="entry name" value="P-loop containing nucleoside triphosphate hydrolases"/>
    <property type="match status" value="1"/>
</dbReference>
<dbReference type="KEGG" id="acae:HYG86_10310"/>
<dbReference type="AlphaFoldDB" id="A0A7G9W8W3"/>
<dbReference type="EMBL" id="CP058559">
    <property type="protein sequence ID" value="QNO15125.1"/>
    <property type="molecule type" value="Genomic_DNA"/>
</dbReference>
<dbReference type="GO" id="GO:0006298">
    <property type="term" value="P:mismatch repair"/>
    <property type="evidence" value="ECO:0007669"/>
    <property type="project" value="InterPro"/>
</dbReference>
<dbReference type="PANTHER" id="PTHR11361:SF14">
    <property type="entry name" value="DNA MISMATCH REPAIR PROTEIN MUTS, TYPE 2"/>
    <property type="match status" value="1"/>
</dbReference>
<dbReference type="SUPFAM" id="SSF48334">
    <property type="entry name" value="DNA repair protein MutS, domain III"/>
    <property type="match status" value="1"/>
</dbReference>
<evidence type="ECO:0000256" key="2">
    <source>
        <dbReference type="ARBA" id="ARBA00022840"/>
    </source>
</evidence>
<dbReference type="Pfam" id="PF00488">
    <property type="entry name" value="MutS_V"/>
    <property type="match status" value="1"/>
</dbReference>
<dbReference type="Proteomes" id="UP000516160">
    <property type="component" value="Chromosome"/>
</dbReference>
<evidence type="ECO:0000256" key="1">
    <source>
        <dbReference type="ARBA" id="ARBA00022741"/>
    </source>
</evidence>
<evidence type="ECO:0008006" key="8">
    <source>
        <dbReference type="Google" id="ProtNLM"/>
    </source>
</evidence>
<evidence type="ECO:0000313" key="7">
    <source>
        <dbReference type="Proteomes" id="UP000516160"/>
    </source>
</evidence>
<keyword evidence="1" id="KW-0547">Nucleotide-binding</keyword>
<keyword evidence="2" id="KW-0067">ATP-binding</keyword>
<proteinExistence type="predicted"/>
<dbReference type="GO" id="GO:0030983">
    <property type="term" value="F:mismatched DNA binding"/>
    <property type="evidence" value="ECO:0007669"/>
    <property type="project" value="InterPro"/>
</dbReference>
<evidence type="ECO:0000259" key="5">
    <source>
        <dbReference type="SMART" id="SM00534"/>
    </source>
</evidence>
<dbReference type="PANTHER" id="PTHR11361">
    <property type="entry name" value="DNA MISMATCH REPAIR PROTEIN MUTS FAMILY MEMBER"/>
    <property type="match status" value="1"/>
</dbReference>
<gene>
    <name evidence="6" type="ORF">HYG86_10310</name>
</gene>
<sequence length="543" mass="62196">MLFFQGNSYNGTNFQEIWDSLSPISPYGKRHKKSVKALVNKKVLENEYRLTNELLKMIIDNPKEMLFLSDLLVCSKDVVPLVNKAYKGLVLEEEEFFNLKSWLLLLEDIKHISDKVGIDKLKEFKLEKMNDCLSLISPGNQGPSFYLVDSLSEELARLRMESHNIKTQLFNHLANLKKQIEKKLDVKFNVEDKIKVSKFDVELVDLLREQEDLFYYGESYSHIEFKLKQDSFVIDLKHRADFINSKMEKEEYLVREMLTKQLTPFIPKILQNCKRIGRLDWTLIKAYYAKETQGLPPEINETDLISIKNGRNPILENVLLKKNKVITPLNIEILEGVAVITGPNMGGKSVALKTIGLLVALAQHGLLVPCTYMTFRPRKFLFYSQNDGQSIYNGLSTFGWEIRDIKKALAYRNKKGLYLIDELARGTNPLEGGALALSIANYLNGSNSISVMTTHFEELVNKDFRQLRIVGLSNLSKLELRRALKGRTGLEIVEKLMDYNLEDMNEMGLPKEGVMIAALMGLPKEIIDFAENIIESGRRKEDG</sequence>
<dbReference type="Gene3D" id="3.40.50.300">
    <property type="entry name" value="P-loop containing nucleotide triphosphate hydrolases"/>
    <property type="match status" value="1"/>
</dbReference>
<dbReference type="InterPro" id="IPR027417">
    <property type="entry name" value="P-loop_NTPase"/>
</dbReference>
<keyword evidence="7" id="KW-1185">Reference proteome</keyword>
<keyword evidence="3" id="KW-0238">DNA-binding</keyword>
<feature type="domain" description="DNA mismatch repair protein MutS core" evidence="4">
    <location>
        <begin position="16"/>
        <end position="318"/>
    </location>
</feature>
<dbReference type="InterPro" id="IPR000432">
    <property type="entry name" value="DNA_mismatch_repair_MutS_C"/>
</dbReference>